<dbReference type="Proteomes" id="UP000029074">
    <property type="component" value="Unassembled WGS sequence"/>
</dbReference>
<evidence type="ECO:0000313" key="3">
    <source>
        <dbReference type="Proteomes" id="UP000029074"/>
    </source>
</evidence>
<reference evidence="2 3" key="1">
    <citation type="submission" date="2014-03" db="EMBL/GenBank/DDBJ databases">
        <title>Genomics of Bifidobacteria.</title>
        <authorList>
            <person name="Ventura M."/>
            <person name="Milani C."/>
            <person name="Lugli G.A."/>
        </authorList>
    </citation>
    <scope>NUCLEOTIDE SEQUENCE [LARGE SCALE GENOMIC DNA]</scope>
    <source>
        <strain evidence="2 3">LMG 11596</strain>
    </source>
</reference>
<keyword evidence="3" id="KW-1185">Reference proteome</keyword>
<dbReference type="SUPFAM" id="SSF53474">
    <property type="entry name" value="alpha/beta-Hydrolases"/>
    <property type="match status" value="1"/>
</dbReference>
<feature type="domain" description="GPI inositol-deacylase PGAP1-like alpha/beta" evidence="1">
    <location>
        <begin position="411"/>
        <end position="463"/>
    </location>
</feature>
<dbReference type="AlphaFoldDB" id="A0A087AJI4"/>
<comment type="caution">
    <text evidence="2">The sequence shown here is derived from an EMBL/GenBank/DDBJ whole genome shotgun (WGS) entry which is preliminary data.</text>
</comment>
<name>A0A087AJI4_9BIFI</name>
<dbReference type="Pfam" id="PF07819">
    <property type="entry name" value="PGAP1"/>
    <property type="match status" value="1"/>
</dbReference>
<dbReference type="GO" id="GO:0016788">
    <property type="term" value="F:hydrolase activity, acting on ester bonds"/>
    <property type="evidence" value="ECO:0007669"/>
    <property type="project" value="InterPro"/>
</dbReference>
<dbReference type="EMBL" id="JGYW01000005">
    <property type="protein sequence ID" value="KFI58934.1"/>
    <property type="molecule type" value="Genomic_DNA"/>
</dbReference>
<gene>
    <name evidence="2" type="ORF">BGLCM_1231</name>
</gene>
<evidence type="ECO:0000259" key="1">
    <source>
        <dbReference type="Pfam" id="PF07819"/>
    </source>
</evidence>
<dbReference type="InterPro" id="IPR012908">
    <property type="entry name" value="PGAP1-ab_dom-like"/>
</dbReference>
<protein>
    <recommendedName>
        <fullName evidence="1">GPI inositol-deacylase PGAP1-like alpha/beta domain-containing protein</fullName>
    </recommendedName>
</protein>
<organism evidence="2 3">
    <name type="scientific">Bifidobacterium gallicum DSM 20093 = LMG 11596</name>
    <dbReference type="NCBI Taxonomy" id="561180"/>
    <lineage>
        <taxon>Bacteria</taxon>
        <taxon>Bacillati</taxon>
        <taxon>Actinomycetota</taxon>
        <taxon>Actinomycetes</taxon>
        <taxon>Bifidobacteriales</taxon>
        <taxon>Bifidobacteriaceae</taxon>
        <taxon>Bifidobacterium</taxon>
    </lineage>
</organism>
<proteinExistence type="predicted"/>
<dbReference type="Gene3D" id="3.40.50.1820">
    <property type="entry name" value="alpha/beta hydrolase"/>
    <property type="match status" value="1"/>
</dbReference>
<accession>A0A087AJI4</accession>
<dbReference type="InterPro" id="IPR029058">
    <property type="entry name" value="AB_hydrolase_fold"/>
</dbReference>
<evidence type="ECO:0000313" key="2">
    <source>
        <dbReference type="EMBL" id="KFI58934.1"/>
    </source>
</evidence>
<sequence>MKTCVAVVSTGGDMAQVAQQGVRVVSRVYGGMVSVDDEQRAQRVVALLDQARAALARSSTQCSQLAFTATGAQSRMAWCAANNTSALGAPTTVSSASGVGAASADTGLGGAFNGAVGALSALNASMAASAGSQHATLPADIAGQASAVSTNLASLAQECETLASLLSRAYSLYAQAESSARRLGTQAAQQITAATPWQIGASTLLSAGGGLLYGLVKEGHVNAFHALNGTTWMQEGTLNGLSGWVNMLAGATGMSAVGTNAGVDQRIGGAQARKSTAVANAAANLSQFLQPWHNYAQGTDLTVTQVGRHAQVVGATTSVSGALSNLRRLGENRSESGLTTSDDTALSYGTIAISQYVRDDGTNAWLVSIPGTDGKDDSPFGWPQNVELMSSNSEQRMNAESARMVVEAMRQAGIKSDEPVAMVGHSQGGIVAAAIASDCADEFTIDHIVTAGSPIANHPIASSTWVTAIEMDDELVAALDGKANPSTDTWLTVRGSLDEGALDQANALNSGTGVERDPNRYEITHWLKYHESAYEDASALGSPAVQTHEQHFANTIDGTYQGTTYWQGRVTKDHADSVFTAIVPQPRAALAR</sequence>